<dbReference type="PROSITE" id="PS50076">
    <property type="entry name" value="DNAJ_2"/>
    <property type="match status" value="1"/>
</dbReference>
<dbReference type="InterPro" id="IPR053232">
    <property type="entry name" value="DnaJ_C/III_chloroplastic"/>
</dbReference>
<protein>
    <recommendedName>
        <fullName evidence="1">J domain-containing protein</fullName>
    </recommendedName>
</protein>
<keyword evidence="3" id="KW-1185">Reference proteome</keyword>
<dbReference type="PANTHER" id="PTHR45090">
    <property type="entry name" value="CHAPERONE PROTEIN DNAJ 20 CHLOROPLASTIC"/>
    <property type="match status" value="1"/>
</dbReference>
<dbReference type="OrthoDB" id="10250354at2759"/>
<name>A0A1E5WLN1_9POAL</name>
<dbReference type="STRING" id="888268.A0A1E5WLN1"/>
<evidence type="ECO:0000259" key="1">
    <source>
        <dbReference type="PROSITE" id="PS50076"/>
    </source>
</evidence>
<organism evidence="2 3">
    <name type="scientific">Dichanthelium oligosanthes</name>
    <dbReference type="NCBI Taxonomy" id="888268"/>
    <lineage>
        <taxon>Eukaryota</taxon>
        <taxon>Viridiplantae</taxon>
        <taxon>Streptophyta</taxon>
        <taxon>Embryophyta</taxon>
        <taxon>Tracheophyta</taxon>
        <taxon>Spermatophyta</taxon>
        <taxon>Magnoliopsida</taxon>
        <taxon>Liliopsida</taxon>
        <taxon>Poales</taxon>
        <taxon>Poaceae</taxon>
        <taxon>PACMAD clade</taxon>
        <taxon>Panicoideae</taxon>
        <taxon>Panicodae</taxon>
        <taxon>Paniceae</taxon>
        <taxon>Dichantheliinae</taxon>
        <taxon>Dichanthelium</taxon>
    </lineage>
</organism>
<dbReference type="GO" id="GO:0005783">
    <property type="term" value="C:endoplasmic reticulum"/>
    <property type="evidence" value="ECO:0007669"/>
    <property type="project" value="UniProtKB-ARBA"/>
</dbReference>
<evidence type="ECO:0000313" key="3">
    <source>
        <dbReference type="Proteomes" id="UP000095767"/>
    </source>
</evidence>
<dbReference type="Proteomes" id="UP000095767">
    <property type="component" value="Unassembled WGS sequence"/>
</dbReference>
<dbReference type="InterPro" id="IPR001623">
    <property type="entry name" value="DnaJ_domain"/>
</dbReference>
<dbReference type="GO" id="GO:0009507">
    <property type="term" value="C:chloroplast"/>
    <property type="evidence" value="ECO:0007669"/>
    <property type="project" value="TreeGrafter"/>
</dbReference>
<dbReference type="Gene3D" id="1.10.287.110">
    <property type="entry name" value="DnaJ domain"/>
    <property type="match status" value="1"/>
</dbReference>
<dbReference type="Pfam" id="PF00226">
    <property type="entry name" value="DnaJ"/>
    <property type="match status" value="1"/>
</dbReference>
<dbReference type="AlphaFoldDB" id="A0A1E5WLN1"/>
<dbReference type="InterPro" id="IPR036869">
    <property type="entry name" value="J_dom_sf"/>
</dbReference>
<accession>A0A1E5WLN1</accession>
<evidence type="ECO:0000313" key="2">
    <source>
        <dbReference type="EMBL" id="OEL38273.1"/>
    </source>
</evidence>
<dbReference type="CDD" id="cd06257">
    <property type="entry name" value="DnaJ"/>
    <property type="match status" value="1"/>
</dbReference>
<feature type="domain" description="J" evidence="1">
    <location>
        <begin position="21"/>
        <end position="91"/>
    </location>
</feature>
<dbReference type="SUPFAM" id="SSF46565">
    <property type="entry name" value="Chaperone J-domain"/>
    <property type="match status" value="1"/>
</dbReference>
<dbReference type="EMBL" id="LWDX02002386">
    <property type="protein sequence ID" value="OEL38273.1"/>
    <property type="molecule type" value="Genomic_DNA"/>
</dbReference>
<proteinExistence type="predicted"/>
<dbReference type="SMART" id="SM00271">
    <property type="entry name" value="DnaJ"/>
    <property type="match status" value="1"/>
</dbReference>
<reference evidence="2 3" key="1">
    <citation type="submission" date="2016-09" db="EMBL/GenBank/DDBJ databases">
        <title>The draft genome of Dichanthelium oligosanthes: A C3 panicoid grass species.</title>
        <authorList>
            <person name="Studer A.J."/>
            <person name="Schnable J.C."/>
            <person name="Brutnell T.P."/>
        </authorList>
    </citation>
    <scope>NUCLEOTIDE SEQUENCE [LARGE SCALE GENOMIC DNA]</scope>
    <source>
        <strain evidence="3">cv. Kellogg 1175</strain>
        <tissue evidence="2">Leaf</tissue>
    </source>
</reference>
<gene>
    <name evidence="2" type="ORF">BAE44_0000708</name>
</gene>
<dbReference type="PANTHER" id="PTHR45090:SF3">
    <property type="entry name" value="OS09G0368800 PROTEIN"/>
    <property type="match status" value="1"/>
</dbReference>
<comment type="caution">
    <text evidence="2">The sequence shown here is derived from an EMBL/GenBank/DDBJ whole genome shotgun (WGS) entry which is preliminary data.</text>
</comment>
<sequence>MVKAVATPARDRVCLEASKNDYYKVLSLEHSTALGVEEIKRAFRATIVLRYNPDVCPPSHRAQSAKLFLELPRAYETISDPAQRVQYDAELRAEGTKVINSG</sequence>